<dbReference type="SMART" id="SM00356">
    <property type="entry name" value="ZnF_C3H1"/>
    <property type="match status" value="2"/>
</dbReference>
<feature type="compositionally biased region" description="Low complexity" evidence="2">
    <location>
        <begin position="369"/>
        <end position="383"/>
    </location>
</feature>
<proteinExistence type="predicted"/>
<feature type="compositionally biased region" description="Low complexity" evidence="2">
    <location>
        <begin position="446"/>
        <end position="458"/>
    </location>
</feature>
<dbReference type="Gene3D" id="3.30.1370.110">
    <property type="match status" value="1"/>
</dbReference>
<accession>A0AAF0J786</accession>
<name>A0AAF0J786_9BASI</name>
<feature type="zinc finger region" description="C3H1-type" evidence="1">
    <location>
        <begin position="331"/>
        <end position="352"/>
    </location>
</feature>
<dbReference type="InterPro" id="IPR000571">
    <property type="entry name" value="Znf_CCCH"/>
</dbReference>
<feature type="domain" description="C3H1-type" evidence="3">
    <location>
        <begin position="302"/>
        <end position="328"/>
    </location>
</feature>
<feature type="domain" description="C3H1-type" evidence="3">
    <location>
        <begin position="331"/>
        <end position="352"/>
    </location>
</feature>
<evidence type="ECO:0000313" key="6">
    <source>
        <dbReference type="Proteomes" id="UP001219933"/>
    </source>
</evidence>
<dbReference type="EMBL" id="CP119879">
    <property type="protein sequence ID" value="WFD35444.1"/>
    <property type="molecule type" value="Genomic_DNA"/>
</dbReference>
<feature type="region of interest" description="Disordered" evidence="2">
    <location>
        <begin position="115"/>
        <end position="138"/>
    </location>
</feature>
<dbReference type="PROSITE" id="PS50103">
    <property type="entry name" value="ZF_C3H1"/>
    <property type="match status" value="2"/>
</dbReference>
<dbReference type="InterPro" id="IPR002625">
    <property type="entry name" value="Smr_dom"/>
</dbReference>
<evidence type="ECO:0000259" key="4">
    <source>
        <dbReference type="PROSITE" id="PS50828"/>
    </source>
</evidence>
<dbReference type="Proteomes" id="UP001219933">
    <property type="component" value="Chromosome 3"/>
</dbReference>
<keyword evidence="1" id="KW-0863">Zinc-finger</keyword>
<keyword evidence="6" id="KW-1185">Reference proteome</keyword>
<keyword evidence="1" id="KW-0862">Zinc</keyword>
<evidence type="ECO:0000256" key="2">
    <source>
        <dbReference type="SAM" id="MobiDB-lite"/>
    </source>
</evidence>
<dbReference type="GO" id="GO:0008270">
    <property type="term" value="F:zinc ion binding"/>
    <property type="evidence" value="ECO:0007669"/>
    <property type="project" value="UniProtKB-KW"/>
</dbReference>
<feature type="compositionally biased region" description="Low complexity" evidence="2">
    <location>
        <begin position="393"/>
        <end position="407"/>
    </location>
</feature>
<dbReference type="Gene3D" id="4.10.1000.10">
    <property type="entry name" value="Zinc finger, CCCH-type"/>
    <property type="match status" value="1"/>
</dbReference>
<evidence type="ECO:0000256" key="1">
    <source>
        <dbReference type="PROSITE-ProRule" id="PRU00723"/>
    </source>
</evidence>
<evidence type="ECO:0000259" key="3">
    <source>
        <dbReference type="PROSITE" id="PS50103"/>
    </source>
</evidence>
<gene>
    <name evidence="5" type="ORF">MCUN1_002298</name>
</gene>
<feature type="zinc finger region" description="C3H1-type" evidence="1">
    <location>
        <begin position="302"/>
        <end position="328"/>
    </location>
</feature>
<feature type="region of interest" description="Disordered" evidence="2">
    <location>
        <begin position="369"/>
        <end position="416"/>
    </location>
</feature>
<feature type="domain" description="Smr" evidence="4">
    <location>
        <begin position="580"/>
        <end position="654"/>
    </location>
</feature>
<organism evidence="5 6">
    <name type="scientific">Malassezia cuniculi</name>
    <dbReference type="NCBI Taxonomy" id="948313"/>
    <lineage>
        <taxon>Eukaryota</taxon>
        <taxon>Fungi</taxon>
        <taxon>Dikarya</taxon>
        <taxon>Basidiomycota</taxon>
        <taxon>Ustilaginomycotina</taxon>
        <taxon>Malasseziomycetes</taxon>
        <taxon>Malasseziales</taxon>
        <taxon>Malasseziaceae</taxon>
        <taxon>Malassezia</taxon>
    </lineage>
</organism>
<dbReference type="SUPFAM" id="SSF160443">
    <property type="entry name" value="SMR domain-like"/>
    <property type="match status" value="1"/>
</dbReference>
<dbReference type="Pfam" id="PF00642">
    <property type="entry name" value="zf-CCCH"/>
    <property type="match status" value="1"/>
</dbReference>
<dbReference type="AlphaFoldDB" id="A0AAF0J786"/>
<protein>
    <submittedName>
        <fullName evidence="5">Uncharacterized protein</fullName>
    </submittedName>
</protein>
<feature type="compositionally biased region" description="Low complexity" evidence="2">
    <location>
        <begin position="465"/>
        <end position="475"/>
    </location>
</feature>
<keyword evidence="1" id="KW-0479">Metal-binding</keyword>
<dbReference type="Pfam" id="PF14608">
    <property type="entry name" value="zf-CCCH_2"/>
    <property type="match status" value="1"/>
</dbReference>
<dbReference type="InterPro" id="IPR036063">
    <property type="entry name" value="Smr_dom_sf"/>
</dbReference>
<reference evidence="5" key="1">
    <citation type="submission" date="2023-03" db="EMBL/GenBank/DDBJ databases">
        <title>Mating type loci evolution in Malassezia.</title>
        <authorList>
            <person name="Coelho M.A."/>
        </authorList>
    </citation>
    <scope>NUCLEOTIDE SEQUENCE</scope>
    <source>
        <strain evidence="5">CBS 11721</strain>
    </source>
</reference>
<sequence>MDPRRDTRARLHALFGRRRDEPAQKAIDATIEQLDAAGDALDDSIAEIRDALGSRVAELRVPLTDAQLDAEVLALLLAHRDDIAAEHAASAKAPQQAGPNNARFGRIATITPRAAGTESVGQTKTPWQAAPPAPAATAPSFTPGARSFTPGVPAFAPDTHLSTPAVPAAPAHLSPQLDDDEDEDEFSPFAKAAPTISAPAPVIAPTFGPMSPFDVFCNVLREQHPGLFSGTAGKPPRLTPQILHDALERSNYDLEATLATLRGARPTDAPAERPSWKAPSGVSVVPREVFARAGAGGSSSHESTTRVCRFFLAGECRRADCRFSHDVGKSLCRFWLRGTCLNDPCSFLHDFGALTMLVSQTTLDDTPAAAAGAARAPASAPASAPAPAPASAPAPSTTAPRVRATTSNRWAAAVQRPKAANAVQRVAGGAAAVPLSAVKAPARQAAPAPPAAAKSVATAPPPARPKTVLRPPTLLPTLSTGTALSAEFTKLRAQGADADRLVRERHRRIRETLLIGAGGDAGGWGSSAQASDERGAHGQRGRWVGGGIGLCLGVARQENVARVSRGVRDLSLEERTEVFLDLHGLQSEEALAVTERFLLALEGERFRGIAVLGVGAAKHSGRRGGRIAADVRAFLAEWGYPYAEYDGVVVCDPCTHL</sequence>
<dbReference type="PROSITE" id="PS50828">
    <property type="entry name" value="SMR"/>
    <property type="match status" value="1"/>
</dbReference>
<evidence type="ECO:0000313" key="5">
    <source>
        <dbReference type="EMBL" id="WFD35444.1"/>
    </source>
</evidence>
<feature type="region of interest" description="Disordered" evidence="2">
    <location>
        <begin position="158"/>
        <end position="184"/>
    </location>
</feature>
<feature type="region of interest" description="Disordered" evidence="2">
    <location>
        <begin position="446"/>
        <end position="475"/>
    </location>
</feature>